<keyword evidence="4" id="KW-0460">Magnesium</keyword>
<sequence>MQSTYNKALTASPQPPGKRIAICADDFGMSAGIDAGILELARGGRLSAVSCLTQGPTLSEHTPALLQLPVDIGLHLNFTESLVDDQFCLPLARLIAACYTRRLPAHRVAATIRGQFEDFETRFGRPPDFVDGHQHVHQLPVIREQLLASIAQRYPGRDIWLRSTQTVGSTAMSQAQRLKAQVIALLGGRTMRRLTTAAGLPMNRRLLGVYGFSASPEQYRNLFRSWLADAHDGDLLMCHPARSAHAGDAIGAQRVREFSVLSDRHFATWIEEHGVSVCRLSRDRERLADEQVRSGRQD</sequence>
<comment type="caution">
    <text evidence="6">The sequence shown here is derived from an EMBL/GenBank/DDBJ whole genome shotgun (WGS) entry which is preliminary data.</text>
</comment>
<dbReference type="GO" id="GO:0016787">
    <property type="term" value="F:hydrolase activity"/>
    <property type="evidence" value="ECO:0007669"/>
    <property type="project" value="UniProtKB-KW"/>
</dbReference>
<dbReference type="Pfam" id="PF04794">
    <property type="entry name" value="YdjC"/>
    <property type="match status" value="1"/>
</dbReference>
<organism evidence="6 7">
    <name type="scientific">Candidatus Accumulibacter affinis</name>
    <dbReference type="NCBI Taxonomy" id="2954384"/>
    <lineage>
        <taxon>Bacteria</taxon>
        <taxon>Pseudomonadati</taxon>
        <taxon>Pseudomonadota</taxon>
        <taxon>Betaproteobacteria</taxon>
        <taxon>Candidatus Accumulibacter</taxon>
    </lineage>
</organism>
<dbReference type="InterPro" id="IPR006879">
    <property type="entry name" value="YdjC-like"/>
</dbReference>
<gene>
    <name evidence="6" type="ORF">IPK02_05595</name>
</gene>
<dbReference type="SUPFAM" id="SSF88713">
    <property type="entry name" value="Glycoside hydrolase/deacetylase"/>
    <property type="match status" value="1"/>
</dbReference>
<dbReference type="InterPro" id="IPR011330">
    <property type="entry name" value="Glyco_hydro/deAcase_b/a-brl"/>
</dbReference>
<dbReference type="EMBL" id="JADJOT010000005">
    <property type="protein sequence ID" value="MBK7953473.1"/>
    <property type="molecule type" value="Genomic_DNA"/>
</dbReference>
<evidence type="ECO:0000313" key="6">
    <source>
        <dbReference type="EMBL" id="MBK7953473.1"/>
    </source>
</evidence>
<reference evidence="6 7" key="1">
    <citation type="submission" date="2020-10" db="EMBL/GenBank/DDBJ databases">
        <title>Connecting structure to function with the recovery of over 1000 high-quality activated sludge metagenome-assembled genomes encoding full-length rRNA genes using long-read sequencing.</title>
        <authorList>
            <person name="Singleton C.M."/>
            <person name="Petriglieri F."/>
            <person name="Kristensen J.M."/>
            <person name="Kirkegaard R.H."/>
            <person name="Michaelsen T.Y."/>
            <person name="Andersen M.H."/>
            <person name="Karst S.M."/>
            <person name="Dueholm M.S."/>
            <person name="Nielsen P.H."/>
            <person name="Albertsen M."/>
        </authorList>
    </citation>
    <scope>NUCLEOTIDE SEQUENCE [LARGE SCALE GENOMIC DNA]</scope>
    <source>
        <strain evidence="6">Fred_18-Q3-R57-64_BAT3C.720</strain>
    </source>
</reference>
<dbReference type="PANTHER" id="PTHR31609:SF1">
    <property type="entry name" value="CARBOHYDRATE DEACETYLASE"/>
    <property type="match status" value="1"/>
</dbReference>
<comment type="cofactor">
    <cofactor evidence="1">
        <name>Mg(2+)</name>
        <dbReference type="ChEBI" id="CHEBI:18420"/>
    </cofactor>
</comment>
<evidence type="ECO:0000256" key="5">
    <source>
        <dbReference type="ARBA" id="ARBA00023277"/>
    </source>
</evidence>
<evidence type="ECO:0000256" key="4">
    <source>
        <dbReference type="ARBA" id="ARBA00022842"/>
    </source>
</evidence>
<dbReference type="GO" id="GO:0019213">
    <property type="term" value="F:deacetylase activity"/>
    <property type="evidence" value="ECO:0007669"/>
    <property type="project" value="TreeGrafter"/>
</dbReference>
<evidence type="ECO:0000256" key="1">
    <source>
        <dbReference type="ARBA" id="ARBA00001946"/>
    </source>
</evidence>
<dbReference type="GO" id="GO:0005975">
    <property type="term" value="P:carbohydrate metabolic process"/>
    <property type="evidence" value="ECO:0007669"/>
    <property type="project" value="InterPro"/>
</dbReference>
<keyword evidence="5" id="KW-0119">Carbohydrate metabolism</keyword>
<name>A0A935W423_9PROT</name>
<dbReference type="AlphaFoldDB" id="A0A935W423"/>
<proteinExistence type="predicted"/>
<dbReference type="GO" id="GO:0046872">
    <property type="term" value="F:metal ion binding"/>
    <property type="evidence" value="ECO:0007669"/>
    <property type="project" value="UniProtKB-KW"/>
</dbReference>
<evidence type="ECO:0000256" key="3">
    <source>
        <dbReference type="ARBA" id="ARBA00022801"/>
    </source>
</evidence>
<evidence type="ECO:0000256" key="2">
    <source>
        <dbReference type="ARBA" id="ARBA00022723"/>
    </source>
</evidence>
<dbReference type="Gene3D" id="3.20.20.370">
    <property type="entry name" value="Glycoside hydrolase/deacetylase"/>
    <property type="match status" value="1"/>
</dbReference>
<dbReference type="Proteomes" id="UP000706151">
    <property type="component" value="Unassembled WGS sequence"/>
</dbReference>
<dbReference type="CDD" id="cd10807">
    <property type="entry name" value="YdjC_like_3"/>
    <property type="match status" value="1"/>
</dbReference>
<evidence type="ECO:0000313" key="7">
    <source>
        <dbReference type="Proteomes" id="UP000706151"/>
    </source>
</evidence>
<keyword evidence="2" id="KW-0479">Metal-binding</keyword>
<protein>
    <submittedName>
        <fullName evidence="6">ChbG/HpnK family deacetylase</fullName>
    </submittedName>
</protein>
<keyword evidence="3" id="KW-0378">Hydrolase</keyword>
<dbReference type="PANTHER" id="PTHR31609">
    <property type="entry name" value="YDJC DEACETYLASE FAMILY MEMBER"/>
    <property type="match status" value="1"/>
</dbReference>
<accession>A0A935W423</accession>